<protein>
    <recommendedName>
        <fullName evidence="1">Fe/B12 periplasmic-binding domain-containing protein</fullName>
    </recommendedName>
</protein>
<sequence>MSKSLIRVVVICSTVLFCSRAFPDNMIITTGNVKSSHIPKRVVSINLCTDELAIQLAKPGQLQAVTFLVKDASSSVHWQAAKSFKSHNNSLEQIVSYQPDLILASQYTPVALLSRLQQLGFRVYVLPIAQSLKQVNANIMAVGRRLGNRERAKQLVIQRQKQINLIKMLLSTENKLKVIVYLPGGLSHSGKGLTSQLIKMAGLQNMASAKGFAGWHSVSIEQLLYWNPDILIVIQSYTQFRSMATELLNHPAIHYFRQQKRVVTIPVQWLSCGSPSSAKILRALSNSRQQYRRGHP</sequence>
<dbReference type="SUPFAM" id="SSF53807">
    <property type="entry name" value="Helical backbone' metal receptor"/>
    <property type="match status" value="1"/>
</dbReference>
<name>A0A3B0Z654_9ZZZZ</name>
<evidence type="ECO:0000313" key="2">
    <source>
        <dbReference type="EMBL" id="VAW76176.1"/>
    </source>
</evidence>
<dbReference type="InterPro" id="IPR050902">
    <property type="entry name" value="ABC_Transporter_SBP"/>
</dbReference>
<dbReference type="Pfam" id="PF01497">
    <property type="entry name" value="Peripla_BP_2"/>
    <property type="match status" value="1"/>
</dbReference>
<evidence type="ECO:0000259" key="1">
    <source>
        <dbReference type="PROSITE" id="PS50983"/>
    </source>
</evidence>
<dbReference type="GO" id="GO:0071281">
    <property type="term" value="P:cellular response to iron ion"/>
    <property type="evidence" value="ECO:0007669"/>
    <property type="project" value="TreeGrafter"/>
</dbReference>
<dbReference type="PANTHER" id="PTHR30535">
    <property type="entry name" value="VITAMIN B12-BINDING PROTEIN"/>
    <property type="match status" value="1"/>
</dbReference>
<gene>
    <name evidence="2" type="ORF">MNBD_GAMMA12-1841</name>
</gene>
<organism evidence="2">
    <name type="scientific">hydrothermal vent metagenome</name>
    <dbReference type="NCBI Taxonomy" id="652676"/>
    <lineage>
        <taxon>unclassified sequences</taxon>
        <taxon>metagenomes</taxon>
        <taxon>ecological metagenomes</taxon>
    </lineage>
</organism>
<accession>A0A3B0Z654</accession>
<dbReference type="PROSITE" id="PS50983">
    <property type="entry name" value="FE_B12_PBP"/>
    <property type="match status" value="1"/>
</dbReference>
<proteinExistence type="predicted"/>
<dbReference type="EMBL" id="UOFL01000101">
    <property type="protein sequence ID" value="VAW76176.1"/>
    <property type="molecule type" value="Genomic_DNA"/>
</dbReference>
<dbReference type="InterPro" id="IPR002491">
    <property type="entry name" value="ABC_transptr_periplasmic_BD"/>
</dbReference>
<dbReference type="PANTHER" id="PTHR30535:SF34">
    <property type="entry name" value="MOLYBDATE-BINDING PROTEIN MOLA"/>
    <property type="match status" value="1"/>
</dbReference>
<dbReference type="AlphaFoldDB" id="A0A3B0Z654"/>
<dbReference type="Gene3D" id="3.40.50.1980">
    <property type="entry name" value="Nitrogenase molybdenum iron protein domain"/>
    <property type="match status" value="2"/>
</dbReference>
<reference evidence="2" key="1">
    <citation type="submission" date="2018-06" db="EMBL/GenBank/DDBJ databases">
        <authorList>
            <person name="Zhirakovskaya E."/>
        </authorList>
    </citation>
    <scope>NUCLEOTIDE SEQUENCE</scope>
</reference>
<feature type="domain" description="Fe/B12 periplasmic-binding" evidence="1">
    <location>
        <begin position="41"/>
        <end position="292"/>
    </location>
</feature>